<gene>
    <name evidence="2" type="ORF">Bca52824_015195</name>
</gene>
<protein>
    <submittedName>
        <fullName evidence="2">Uncharacterized protein</fullName>
    </submittedName>
</protein>
<accession>A0A8X8B559</accession>
<feature type="transmembrane region" description="Helical" evidence="1">
    <location>
        <begin position="66"/>
        <end position="84"/>
    </location>
</feature>
<dbReference type="AlphaFoldDB" id="A0A8X8B559"/>
<evidence type="ECO:0000256" key="1">
    <source>
        <dbReference type="SAM" id="Phobius"/>
    </source>
</evidence>
<evidence type="ECO:0000313" key="2">
    <source>
        <dbReference type="EMBL" id="KAG2321982.1"/>
    </source>
</evidence>
<reference evidence="2 3" key="1">
    <citation type="submission" date="2020-02" db="EMBL/GenBank/DDBJ databases">
        <authorList>
            <person name="Ma Q."/>
            <person name="Huang Y."/>
            <person name="Song X."/>
            <person name="Pei D."/>
        </authorList>
    </citation>
    <scope>NUCLEOTIDE SEQUENCE [LARGE SCALE GENOMIC DNA]</scope>
    <source>
        <strain evidence="2">Sxm20200214</strain>
        <tissue evidence="2">Leaf</tissue>
    </source>
</reference>
<name>A0A8X8B559_BRACI</name>
<comment type="caution">
    <text evidence="2">The sequence shown here is derived from an EMBL/GenBank/DDBJ whole genome shotgun (WGS) entry which is preliminary data.</text>
</comment>
<keyword evidence="1" id="KW-1133">Transmembrane helix</keyword>
<evidence type="ECO:0000313" key="3">
    <source>
        <dbReference type="Proteomes" id="UP000886595"/>
    </source>
</evidence>
<dbReference type="Proteomes" id="UP000886595">
    <property type="component" value="Unassembled WGS sequence"/>
</dbReference>
<proteinExistence type="predicted"/>
<dbReference type="EMBL" id="JAAMPC010000003">
    <property type="protein sequence ID" value="KAG2321982.1"/>
    <property type="molecule type" value="Genomic_DNA"/>
</dbReference>
<keyword evidence="1" id="KW-0472">Membrane</keyword>
<keyword evidence="1" id="KW-0812">Transmembrane</keyword>
<organism evidence="2 3">
    <name type="scientific">Brassica carinata</name>
    <name type="common">Ethiopian mustard</name>
    <name type="synonym">Abyssinian cabbage</name>
    <dbReference type="NCBI Taxonomy" id="52824"/>
    <lineage>
        <taxon>Eukaryota</taxon>
        <taxon>Viridiplantae</taxon>
        <taxon>Streptophyta</taxon>
        <taxon>Embryophyta</taxon>
        <taxon>Tracheophyta</taxon>
        <taxon>Spermatophyta</taxon>
        <taxon>Magnoliopsida</taxon>
        <taxon>eudicotyledons</taxon>
        <taxon>Gunneridae</taxon>
        <taxon>Pentapetalae</taxon>
        <taxon>rosids</taxon>
        <taxon>malvids</taxon>
        <taxon>Brassicales</taxon>
        <taxon>Brassicaceae</taxon>
        <taxon>Brassiceae</taxon>
        <taxon>Brassica</taxon>
    </lineage>
</organism>
<feature type="transmembrane region" description="Helical" evidence="1">
    <location>
        <begin position="96"/>
        <end position="113"/>
    </location>
</feature>
<keyword evidence="3" id="KW-1185">Reference proteome</keyword>
<sequence length="118" mass="12947">MPVAVSARSSMASPRRRCILSLSASPLPAQFQIHIRSFPESLFCACSCSHQLFCCFRLSPDQRVDIVKLLVLGTGFWRVIWWFLGGLQSSSFPSVTPISVVALPIAVGVSLELHSSVR</sequence>